<feature type="transmembrane region" description="Helical" evidence="1">
    <location>
        <begin position="498"/>
        <end position="521"/>
    </location>
</feature>
<proteinExistence type="predicted"/>
<dbReference type="OrthoDB" id="10661176at2759"/>
<gene>
    <name evidence="2" type="ORF">SSS_8400</name>
</gene>
<dbReference type="EnsemblMetazoa" id="SSS_8400s_mrna">
    <property type="protein sequence ID" value="KAF7494298.1"/>
    <property type="gene ID" value="SSS_8400"/>
</dbReference>
<evidence type="ECO:0000313" key="4">
    <source>
        <dbReference type="Proteomes" id="UP000070412"/>
    </source>
</evidence>
<feature type="transmembrane region" description="Helical" evidence="1">
    <location>
        <begin position="33"/>
        <end position="57"/>
    </location>
</feature>
<keyword evidence="1" id="KW-0812">Transmembrane</keyword>
<dbReference type="AlphaFoldDB" id="A0A834RD25"/>
<evidence type="ECO:0000256" key="1">
    <source>
        <dbReference type="SAM" id="Phobius"/>
    </source>
</evidence>
<feature type="transmembrane region" description="Helical" evidence="1">
    <location>
        <begin position="274"/>
        <end position="300"/>
    </location>
</feature>
<reference evidence="4" key="1">
    <citation type="journal article" date="2020" name="PLoS Negl. Trop. Dis.">
        <title>High-quality nuclear genome for Sarcoptes scabiei-A critical resource for a neglected parasite.</title>
        <authorList>
            <person name="Korhonen P.K."/>
            <person name="Gasser R.B."/>
            <person name="Ma G."/>
            <person name="Wang T."/>
            <person name="Stroehlein A.J."/>
            <person name="Young N.D."/>
            <person name="Ang C.S."/>
            <person name="Fernando D.D."/>
            <person name="Lu H.C."/>
            <person name="Taylor S."/>
            <person name="Reynolds S.L."/>
            <person name="Mofiz E."/>
            <person name="Najaraj S.H."/>
            <person name="Gowda H."/>
            <person name="Madugundu A."/>
            <person name="Renuse S."/>
            <person name="Holt D."/>
            <person name="Pandey A."/>
            <person name="Papenfuss A.T."/>
            <person name="Fischer K."/>
        </authorList>
    </citation>
    <scope>NUCLEOTIDE SEQUENCE [LARGE SCALE GENOMIC DNA]</scope>
</reference>
<organism evidence="2">
    <name type="scientific">Sarcoptes scabiei</name>
    <name type="common">Itch mite</name>
    <name type="synonym">Acarus scabiei</name>
    <dbReference type="NCBI Taxonomy" id="52283"/>
    <lineage>
        <taxon>Eukaryota</taxon>
        <taxon>Metazoa</taxon>
        <taxon>Ecdysozoa</taxon>
        <taxon>Arthropoda</taxon>
        <taxon>Chelicerata</taxon>
        <taxon>Arachnida</taxon>
        <taxon>Acari</taxon>
        <taxon>Acariformes</taxon>
        <taxon>Sarcoptiformes</taxon>
        <taxon>Astigmata</taxon>
        <taxon>Psoroptidia</taxon>
        <taxon>Sarcoptoidea</taxon>
        <taxon>Sarcoptidae</taxon>
        <taxon>Sarcoptinae</taxon>
        <taxon>Sarcoptes</taxon>
    </lineage>
</organism>
<accession>A0A834RD25</accession>
<evidence type="ECO:0000313" key="2">
    <source>
        <dbReference type="EMBL" id="KAF7494298.1"/>
    </source>
</evidence>
<feature type="transmembrane region" description="Helical" evidence="1">
    <location>
        <begin position="417"/>
        <end position="441"/>
    </location>
</feature>
<feature type="transmembrane region" description="Helical" evidence="1">
    <location>
        <begin position="390"/>
        <end position="411"/>
    </location>
</feature>
<keyword evidence="1" id="KW-0472">Membrane</keyword>
<reference evidence="3" key="3">
    <citation type="submission" date="2022-06" db="UniProtKB">
        <authorList>
            <consortium name="EnsemblMetazoa"/>
        </authorList>
    </citation>
    <scope>IDENTIFICATION</scope>
</reference>
<reference evidence="2" key="2">
    <citation type="submission" date="2020-01" db="EMBL/GenBank/DDBJ databases">
        <authorList>
            <person name="Korhonen P.K.K."/>
            <person name="Guangxu M.G."/>
            <person name="Wang T.W."/>
            <person name="Stroehlein A.J.S."/>
            <person name="Young N.D."/>
            <person name="Ang C.-S.A."/>
            <person name="Fernando D.W.F."/>
            <person name="Lu H.L."/>
            <person name="Taylor S.T."/>
            <person name="Ehtesham M.E.M."/>
            <person name="Najaraj S.H.N."/>
            <person name="Harsha G.H.G."/>
            <person name="Madugundu A.M."/>
            <person name="Renuse S.R."/>
            <person name="Holt D.H."/>
            <person name="Pandey A.P."/>
            <person name="Papenfuss A.P."/>
            <person name="Gasser R.B.G."/>
            <person name="Fischer K.F."/>
        </authorList>
    </citation>
    <scope>NUCLEOTIDE SEQUENCE</scope>
    <source>
        <strain evidence="2">SSS_KF_BRIS2020</strain>
    </source>
</reference>
<keyword evidence="1" id="KW-1133">Transmembrane helix</keyword>
<keyword evidence="4" id="KW-1185">Reference proteome</keyword>
<protein>
    <submittedName>
        <fullName evidence="2 3">Uncharacterized protein</fullName>
    </submittedName>
</protein>
<evidence type="ECO:0000313" key="3">
    <source>
        <dbReference type="EnsemblMetazoa" id="KAF7494298.1"/>
    </source>
</evidence>
<sequence>MLINIRNFTFRQLKEIHDERLTWSYVIKHGIDVLLLVIFIIRCIVALICMRTGIFNYWDYDPFFYYIVKINFDLALEFLCTILFSSMLSLHGKLTLFFVVPDYFTHIYKIAIDHIENRKKNSCYDSIHGLQRYRLMIMSLFQHKKSSSSSTSLPSPPPLSIRASSAIDSLSPKIIEIKSRKKFSIIPPFEDSLTLKKINKLISKLKSKPNASNFEALFRPNLSIDKIFNKSYLYKKIDNLSRIVDSTIFTFHILAGVAILTIGKNFFKLEMYSFFLLLLDYISLTIIVSAAIQVAFLVIITNALDSFWNQANLNFFIERFDHISKRFRPKSIHLFRLYHCNDSSDYQARSHFGFVGMRRKILRDLTQIYRDYSQHISYIKWTFEKHQARILGIYCLFSIPSNVITFLTLIYKEKEWVDVLIFIMILLLHAGLTMSVFVTLAHTTKLTIEPSKSLMSTIQSINCHQNMILKMKLDDLFAYLMEKKVNNYNPSVMGEITFYFIFKILLVYAALFLCALSHISIFS</sequence>
<dbReference type="Proteomes" id="UP000070412">
    <property type="component" value="Unassembled WGS sequence"/>
</dbReference>
<feature type="transmembrane region" description="Helical" evidence="1">
    <location>
        <begin position="243"/>
        <end position="262"/>
    </location>
</feature>
<dbReference type="EMBL" id="WVUK01000053">
    <property type="protein sequence ID" value="KAF7494298.1"/>
    <property type="molecule type" value="Genomic_DNA"/>
</dbReference>
<name>A0A834RD25_SARSC</name>